<feature type="signal peptide" evidence="1">
    <location>
        <begin position="1"/>
        <end position="35"/>
    </location>
</feature>
<organism evidence="3 4">
    <name type="scientific">Actinomadura logoneensis</name>
    <dbReference type="NCBI Taxonomy" id="2293572"/>
    <lineage>
        <taxon>Bacteria</taxon>
        <taxon>Bacillati</taxon>
        <taxon>Actinomycetota</taxon>
        <taxon>Actinomycetes</taxon>
        <taxon>Streptosporangiales</taxon>
        <taxon>Thermomonosporaceae</taxon>
        <taxon>Actinomadura</taxon>
    </lineage>
</organism>
<dbReference type="RefSeq" id="WP_117360270.1">
    <property type="nucleotide sequence ID" value="NZ_QURH01000850.1"/>
</dbReference>
<reference evidence="3 4" key="1">
    <citation type="submission" date="2018-08" db="EMBL/GenBank/DDBJ databases">
        <title>Actinomadura jelena sp. nov., a novel Actinomycete isolated from soil in Chad.</title>
        <authorList>
            <person name="Shi L."/>
        </authorList>
    </citation>
    <scope>NUCLEOTIDE SEQUENCE [LARGE SCALE GENOMIC DNA]</scope>
    <source>
        <strain evidence="3 4">NEAU-G17</strain>
    </source>
</reference>
<dbReference type="SUPFAM" id="SSF159245">
    <property type="entry name" value="AttH-like"/>
    <property type="match status" value="1"/>
</dbReference>
<proteinExistence type="predicted"/>
<dbReference type="Gene3D" id="2.40.370.10">
    <property type="entry name" value="AttH-like domain"/>
    <property type="match status" value="2"/>
</dbReference>
<dbReference type="InterPro" id="IPR023374">
    <property type="entry name" value="AttH-like_dom_sf"/>
</dbReference>
<dbReference type="EMBL" id="QURH01000850">
    <property type="protein sequence ID" value="RFU38218.1"/>
    <property type="molecule type" value="Genomic_DNA"/>
</dbReference>
<evidence type="ECO:0000259" key="2">
    <source>
        <dbReference type="Pfam" id="PF07143"/>
    </source>
</evidence>
<sequence length="357" mass="39164">MIQDHKGRARRLTALWTATAAALSLFLASPAPASADTVGISIPKDESPHNATREWYYYTGHLSGVDSKGKRHDYGFEQVFFRNQIQYPTLSGYAGNLSVTDLTADKFKWESRAAGLPDTIPADGGYDIAVDDWNMSGKNGSYKLGGGFQDGSYKLDLALSQKTPPALHGNYKGVRGLIDYAQWGQSYYYSYTNLKTSGTVYDHGEAIKVTGQSWFDHQYGDFTSGYGRWDWFSIQLTNGTQYMVYLINDANGVVRRAGTLVRADGSTVDLDPSKLSMTPVGSWTSPVTNLTYTSGWKVRVPGGEFTVTPQRRDQEVAWEDAPGGGYWEGASTVTGTVNGCKVLGQSYVEITTPDTVF</sequence>
<feature type="domain" description="AttH" evidence="2">
    <location>
        <begin position="54"/>
        <end position="220"/>
    </location>
</feature>
<dbReference type="OrthoDB" id="9770826at2"/>
<name>A0A372JFS6_9ACTN</name>
<dbReference type="AlphaFoldDB" id="A0A372JFS6"/>
<accession>A0A372JFS6</accession>
<evidence type="ECO:0000256" key="1">
    <source>
        <dbReference type="SAM" id="SignalP"/>
    </source>
</evidence>
<protein>
    <submittedName>
        <fullName evidence="3">Carotenoid 1,2-hydratase</fullName>
    </submittedName>
</protein>
<comment type="caution">
    <text evidence="3">The sequence shown here is derived from an EMBL/GenBank/DDBJ whole genome shotgun (WGS) entry which is preliminary data.</text>
</comment>
<dbReference type="PANTHER" id="PTHR38591:SF1">
    <property type="entry name" value="BLL1000 PROTEIN"/>
    <property type="match status" value="1"/>
</dbReference>
<dbReference type="Proteomes" id="UP000261811">
    <property type="component" value="Unassembled WGS sequence"/>
</dbReference>
<dbReference type="PANTHER" id="PTHR38591">
    <property type="entry name" value="HYDROLASE"/>
    <property type="match status" value="1"/>
</dbReference>
<dbReference type="Pfam" id="PF07143">
    <property type="entry name" value="CrtC"/>
    <property type="match status" value="1"/>
</dbReference>
<dbReference type="Pfam" id="PF17186">
    <property type="entry name" value="Lipocalin_9"/>
    <property type="match status" value="1"/>
</dbReference>
<evidence type="ECO:0000313" key="4">
    <source>
        <dbReference type="Proteomes" id="UP000261811"/>
    </source>
</evidence>
<evidence type="ECO:0000313" key="3">
    <source>
        <dbReference type="EMBL" id="RFU38218.1"/>
    </source>
</evidence>
<keyword evidence="1" id="KW-0732">Signal</keyword>
<dbReference type="InterPro" id="IPR010791">
    <property type="entry name" value="AttH_dom"/>
</dbReference>
<feature type="chain" id="PRO_5016944638" evidence="1">
    <location>
        <begin position="36"/>
        <end position="357"/>
    </location>
</feature>
<gene>
    <name evidence="3" type="ORF">DZF91_28840</name>
</gene>
<keyword evidence="4" id="KW-1185">Reference proteome</keyword>